<organism evidence="1 2">
    <name type="scientific">Acinetobacter johnsonii SH046</name>
    <dbReference type="NCBI Taxonomy" id="575586"/>
    <lineage>
        <taxon>Bacteria</taxon>
        <taxon>Pseudomonadati</taxon>
        <taxon>Pseudomonadota</taxon>
        <taxon>Gammaproteobacteria</taxon>
        <taxon>Moraxellales</taxon>
        <taxon>Moraxellaceae</taxon>
        <taxon>Acinetobacter</taxon>
    </lineage>
</organism>
<dbReference type="AlphaFoldDB" id="D0SAC0"/>
<dbReference type="HOGENOM" id="CLU_087201_0_0_6"/>
<gene>
    <name evidence="1" type="ORF">HMPREF0016_00440</name>
</gene>
<reference evidence="2" key="1">
    <citation type="journal article" date="2012" name="PLoS ONE">
        <title>The success of Acinetobacter species; genetic, metabolic and virulence attributes.</title>
        <authorList>
            <person name="Peleg A.Y."/>
            <person name="de Breij A."/>
            <person name="Adams M.D."/>
            <person name="Cerqueira G.M."/>
            <person name="Mocali S."/>
            <person name="Galardini M."/>
            <person name="Nibbering P.H."/>
            <person name="Earl A.M."/>
            <person name="Ward D.V."/>
            <person name="Paterson D.L."/>
            <person name="Seifert H."/>
            <person name="Dijkshoorn L."/>
        </authorList>
    </citation>
    <scope>NUCLEOTIDE SEQUENCE [LARGE SCALE GENOMIC DNA]</scope>
    <source>
        <strain evidence="2">SH046</strain>
    </source>
</reference>
<dbReference type="EMBL" id="GG704964">
    <property type="protein sequence ID" value="EEY97357.1"/>
    <property type="molecule type" value="Genomic_DNA"/>
</dbReference>
<proteinExistence type="predicted"/>
<name>D0SAC0_ACIJO</name>
<dbReference type="eggNOG" id="COG5635">
    <property type="taxonomic scope" value="Bacteria"/>
</dbReference>
<sequence>MGIFWTRLGTETGEYVSGTVEEISRHIASQKLTSIYICDRPIPPSKITDQYQKLQVQIREWMPNGVLEFYNDLLTLKQKIKDHITLQLQNNEYIHNLLDNSSFENEAPSSNKHSIEPSDEMVQLIISAGETQSEIQFISGIDCTNLYAGDLKLNLDTPRKIATWKSTLHELVTLGLIQDEYDGKLFNLTKQGWKAFDQLKEQMQEK</sequence>
<dbReference type="Proteomes" id="UP000012047">
    <property type="component" value="Unassembled WGS sequence"/>
</dbReference>
<protein>
    <submittedName>
        <fullName evidence="1">Uncharacterized protein</fullName>
    </submittedName>
</protein>
<evidence type="ECO:0000313" key="2">
    <source>
        <dbReference type="Proteomes" id="UP000012047"/>
    </source>
</evidence>
<accession>D0SAC0</accession>
<evidence type="ECO:0000313" key="1">
    <source>
        <dbReference type="EMBL" id="EEY97357.1"/>
    </source>
</evidence>